<feature type="signal peptide" evidence="1">
    <location>
        <begin position="1"/>
        <end position="24"/>
    </location>
</feature>
<evidence type="ECO:0000256" key="1">
    <source>
        <dbReference type="SAM" id="SignalP"/>
    </source>
</evidence>
<reference evidence="2" key="1">
    <citation type="submission" date="2015-07" db="EMBL/GenBank/DDBJ databases">
        <title>Elucidating the P. pachyrhizi secretome and potential effectors.</title>
        <authorList>
            <person name="de Carvalho M.C.C.G."/>
            <person name="Nascimento L.C."/>
            <person name="Darben L.M."/>
            <person name="Polizel-Podanosqui A.M."/>
            <person name="Lopes-Caitar V.S."/>
            <person name="Rocha C.S."/>
            <person name="Qi M."/>
            <person name="Carazolle M."/>
            <person name="Kuwahara M.K."/>
            <person name="Pereira G.A.G."/>
            <person name="Abdelnoor R.V."/>
            <person name="Whitham S.A."/>
            <person name="Marcelino-Guimaraes F.C."/>
        </authorList>
    </citation>
    <scope>NUCLEOTIDE SEQUENCE</scope>
</reference>
<evidence type="ECO:0008006" key="3">
    <source>
        <dbReference type="Google" id="ProtNLM"/>
    </source>
</evidence>
<name>A0A0S1MJH2_PHAPC</name>
<proteinExistence type="evidence at transcript level"/>
<feature type="chain" id="PRO_5006589319" description="Secreted protein" evidence="1">
    <location>
        <begin position="25"/>
        <end position="50"/>
    </location>
</feature>
<protein>
    <recommendedName>
        <fullName evidence="3">Secreted protein</fullName>
    </recommendedName>
</protein>
<keyword evidence="1" id="KW-0732">Signal</keyword>
<dbReference type="AlphaFoldDB" id="A0A0S1MJH2"/>
<dbReference type="EMBL" id="KT246923">
    <property type="protein sequence ID" value="ALL41014.1"/>
    <property type="molecule type" value="mRNA"/>
</dbReference>
<accession>A0A0S1MJH2</accession>
<sequence length="50" mass="5545">MSSFPFSAAALFLLLSCSDQLATCVSFFFSLVPYIADNHTLGQQMVVIRR</sequence>
<evidence type="ECO:0000313" key="2">
    <source>
        <dbReference type="EMBL" id="ALL41014.1"/>
    </source>
</evidence>
<organism evidence="2">
    <name type="scientific">Phakopsora pachyrhizi</name>
    <name type="common">Asian soybean rust disease fungus</name>
    <dbReference type="NCBI Taxonomy" id="170000"/>
    <lineage>
        <taxon>Eukaryota</taxon>
        <taxon>Fungi</taxon>
        <taxon>Dikarya</taxon>
        <taxon>Basidiomycota</taxon>
        <taxon>Pucciniomycotina</taxon>
        <taxon>Pucciniomycetes</taxon>
        <taxon>Pucciniales</taxon>
        <taxon>Phakopsoraceae</taxon>
        <taxon>Phakopsora</taxon>
    </lineage>
</organism>